<accession>A0ACB7I4Z9</accession>
<keyword evidence="2" id="KW-1185">Reference proteome</keyword>
<protein>
    <submittedName>
        <fullName evidence="1">Uncharacterized protein</fullName>
    </submittedName>
</protein>
<evidence type="ECO:0000313" key="2">
    <source>
        <dbReference type="Proteomes" id="UP000091857"/>
    </source>
</evidence>
<name>A0ACB7I4Z9_MANES</name>
<reference evidence="2" key="1">
    <citation type="journal article" date="2016" name="Nat. Biotechnol.">
        <title>Sequencing wild and cultivated cassava and related species reveals extensive interspecific hybridization and genetic diversity.</title>
        <authorList>
            <person name="Bredeson J.V."/>
            <person name="Lyons J.B."/>
            <person name="Prochnik S.E."/>
            <person name="Wu G.A."/>
            <person name="Ha C.M."/>
            <person name="Edsinger-Gonzales E."/>
            <person name="Grimwood J."/>
            <person name="Schmutz J."/>
            <person name="Rabbi I.Y."/>
            <person name="Egesi C."/>
            <person name="Nauluvula P."/>
            <person name="Lebot V."/>
            <person name="Ndunguru J."/>
            <person name="Mkamilo G."/>
            <person name="Bart R.S."/>
            <person name="Setter T.L."/>
            <person name="Gleadow R.M."/>
            <person name="Kulakow P."/>
            <person name="Ferguson M.E."/>
            <person name="Rounsley S."/>
            <person name="Rokhsar D.S."/>
        </authorList>
    </citation>
    <scope>NUCLEOTIDE SEQUENCE [LARGE SCALE GENOMIC DNA]</scope>
    <source>
        <strain evidence="2">cv. AM560-2</strain>
    </source>
</reference>
<sequence length="159" mass="18261">MALCQKMICHIFLHWSMSWQVYSWFLKWLDFRFCLPNSISSLLLEWRFIVHGKSIWLSRNEKVFHNKEVTIDFLCSLIFHQVAGYTILNLLITVDTIKCWAISSIGGVIRECSGSFMCVFSCLTGILDSNAADFLAIEKALSNLATKPDIWSSKQRNAS</sequence>
<comment type="caution">
    <text evidence="1">The sequence shown here is derived from an EMBL/GenBank/DDBJ whole genome shotgun (WGS) entry which is preliminary data.</text>
</comment>
<dbReference type="Proteomes" id="UP000091857">
    <property type="component" value="Chromosome 3"/>
</dbReference>
<proteinExistence type="predicted"/>
<evidence type="ECO:0000313" key="1">
    <source>
        <dbReference type="EMBL" id="KAG8658968.1"/>
    </source>
</evidence>
<gene>
    <name evidence="1" type="ORF">MANES_03G213025v8</name>
</gene>
<dbReference type="EMBL" id="CM004389">
    <property type="protein sequence ID" value="KAG8658968.1"/>
    <property type="molecule type" value="Genomic_DNA"/>
</dbReference>
<organism evidence="1 2">
    <name type="scientific">Manihot esculenta</name>
    <name type="common">Cassava</name>
    <name type="synonym">Jatropha manihot</name>
    <dbReference type="NCBI Taxonomy" id="3983"/>
    <lineage>
        <taxon>Eukaryota</taxon>
        <taxon>Viridiplantae</taxon>
        <taxon>Streptophyta</taxon>
        <taxon>Embryophyta</taxon>
        <taxon>Tracheophyta</taxon>
        <taxon>Spermatophyta</taxon>
        <taxon>Magnoliopsida</taxon>
        <taxon>eudicotyledons</taxon>
        <taxon>Gunneridae</taxon>
        <taxon>Pentapetalae</taxon>
        <taxon>rosids</taxon>
        <taxon>fabids</taxon>
        <taxon>Malpighiales</taxon>
        <taxon>Euphorbiaceae</taxon>
        <taxon>Crotonoideae</taxon>
        <taxon>Manihoteae</taxon>
        <taxon>Manihot</taxon>
    </lineage>
</organism>